<reference evidence="1" key="1">
    <citation type="journal article" date="2021" name="Sci. Adv.">
        <title>The American lobster genome reveals insights on longevity, neural, and immune adaptations.</title>
        <authorList>
            <person name="Polinski J.M."/>
            <person name="Zimin A.V."/>
            <person name="Clark K.F."/>
            <person name="Kohn A.B."/>
            <person name="Sadowski N."/>
            <person name="Timp W."/>
            <person name="Ptitsyn A."/>
            <person name="Khanna P."/>
            <person name="Romanova D.Y."/>
            <person name="Williams P."/>
            <person name="Greenwood S.J."/>
            <person name="Moroz L.L."/>
            <person name="Walt D.R."/>
            <person name="Bodnar A.G."/>
        </authorList>
    </citation>
    <scope>NUCLEOTIDE SEQUENCE</scope>
    <source>
        <strain evidence="1">GMGI-L3</strain>
    </source>
</reference>
<evidence type="ECO:0000313" key="2">
    <source>
        <dbReference type="Proteomes" id="UP000747542"/>
    </source>
</evidence>
<keyword evidence="2" id="KW-1185">Reference proteome</keyword>
<dbReference type="EMBL" id="JAHLQT010010484">
    <property type="protein sequence ID" value="KAG7172821.1"/>
    <property type="molecule type" value="Genomic_DNA"/>
</dbReference>
<comment type="caution">
    <text evidence="1">The sequence shown here is derived from an EMBL/GenBank/DDBJ whole genome shotgun (WGS) entry which is preliminary data.</text>
</comment>
<sequence>MGFDGFAESSTVLASFKKITQNWEKHCSTLHSLADQIMGMERCEKDNINVQKETFLAVQITIQSKIMEELHNLSEDIEDMKVQHLTMTSLLNKVIARCQQRLDQNNKNAPEFLQLQTVNSINNHMAILIAMKKIPLQNANSDDFQSLQSFKQINFSTKPIEYELEKISNFCDR</sequence>
<dbReference type="OrthoDB" id="5339429at2759"/>
<protein>
    <submittedName>
        <fullName evidence="1">Uncharacterized protein</fullName>
    </submittedName>
</protein>
<name>A0A8J5N3X2_HOMAM</name>
<organism evidence="1 2">
    <name type="scientific">Homarus americanus</name>
    <name type="common">American lobster</name>
    <dbReference type="NCBI Taxonomy" id="6706"/>
    <lineage>
        <taxon>Eukaryota</taxon>
        <taxon>Metazoa</taxon>
        <taxon>Ecdysozoa</taxon>
        <taxon>Arthropoda</taxon>
        <taxon>Crustacea</taxon>
        <taxon>Multicrustacea</taxon>
        <taxon>Malacostraca</taxon>
        <taxon>Eumalacostraca</taxon>
        <taxon>Eucarida</taxon>
        <taxon>Decapoda</taxon>
        <taxon>Pleocyemata</taxon>
        <taxon>Astacidea</taxon>
        <taxon>Nephropoidea</taxon>
        <taxon>Nephropidae</taxon>
        <taxon>Homarus</taxon>
    </lineage>
</organism>
<dbReference type="Proteomes" id="UP000747542">
    <property type="component" value="Unassembled WGS sequence"/>
</dbReference>
<accession>A0A8J5N3X2</accession>
<evidence type="ECO:0000313" key="1">
    <source>
        <dbReference type="EMBL" id="KAG7172821.1"/>
    </source>
</evidence>
<gene>
    <name evidence="1" type="ORF">Hamer_G007069</name>
</gene>
<proteinExistence type="predicted"/>
<dbReference type="AlphaFoldDB" id="A0A8J5N3X2"/>